<accession>A0A1H2ZLJ5</accession>
<comment type="subcellular location">
    <subcellularLocation>
        <location evidence="1">Membrane</location>
        <topology evidence="1">Multi-pass membrane protein</topology>
    </subcellularLocation>
</comment>
<dbReference type="SUPFAM" id="SSF144083">
    <property type="entry name" value="Magnesium transport protein CorA, transmembrane region"/>
    <property type="match status" value="1"/>
</dbReference>
<keyword evidence="5 6" id="KW-0472">Membrane</keyword>
<dbReference type="Proteomes" id="UP000198534">
    <property type="component" value="Unassembled WGS sequence"/>
</dbReference>
<protein>
    <submittedName>
        <fullName evidence="7">Magnesium transporter</fullName>
    </submittedName>
</protein>
<name>A0A1H2ZLJ5_9BACL</name>
<evidence type="ECO:0000313" key="7">
    <source>
        <dbReference type="EMBL" id="SDX18206.1"/>
    </source>
</evidence>
<dbReference type="PANTHER" id="PTHR47891:SF2">
    <property type="entry name" value="MAGNESIUM AND COBALT TRANSPORTER"/>
    <property type="match status" value="1"/>
</dbReference>
<reference evidence="7 8" key="1">
    <citation type="submission" date="2016-10" db="EMBL/GenBank/DDBJ databases">
        <authorList>
            <person name="de Groot N.N."/>
        </authorList>
    </citation>
    <scope>NUCLEOTIDE SEQUENCE [LARGE SCALE GENOMIC DNA]</scope>
    <source>
        <strain evidence="7 8">DSM 45610</strain>
    </source>
</reference>
<evidence type="ECO:0000256" key="4">
    <source>
        <dbReference type="ARBA" id="ARBA00022989"/>
    </source>
</evidence>
<dbReference type="InterPro" id="IPR002523">
    <property type="entry name" value="MgTranspt_CorA/ZnTranspt_ZntB"/>
</dbReference>
<gene>
    <name evidence="7" type="ORF">SAMN05444487_111117</name>
</gene>
<dbReference type="CDD" id="cd12827">
    <property type="entry name" value="EcCorA_ZntB-like_u2"/>
    <property type="match status" value="1"/>
</dbReference>
<dbReference type="SUPFAM" id="SSF143865">
    <property type="entry name" value="CorA soluble domain-like"/>
    <property type="match status" value="1"/>
</dbReference>
<dbReference type="Gene3D" id="3.30.460.20">
    <property type="entry name" value="CorA soluble domain-like"/>
    <property type="match status" value="1"/>
</dbReference>
<evidence type="ECO:0000256" key="6">
    <source>
        <dbReference type="SAM" id="Phobius"/>
    </source>
</evidence>
<sequence length="311" mass="35811">MLTIYQSDTQGALQEVNQFKKGCWIHLTHPSDEEKQRLISELNIDLDFLNDALDEEETARIDKENGQVILFVEVPISQKEGDKEIYTTVPLGIMVTEDYFLTVCLKETDVMKDFVQGNVKNFYTHMTTRFVLQILFRTSNYFLQGLKRINKHRENLEISMRKSLKNNELLSVLAIQKSLVYFSTALEDNSLLVERLLSGSFLKMYDDDQELLEDVKIEMRQAIKTTEIYSTILGNVMNGFSSIISNNLNHKVKLLSALTIIVTLPMIIATYYGMNVKLPMQDHPQAFNIIMILSATITIGTALLFWKKKYL</sequence>
<keyword evidence="4 6" id="KW-1133">Transmembrane helix</keyword>
<evidence type="ECO:0000256" key="5">
    <source>
        <dbReference type="ARBA" id="ARBA00023136"/>
    </source>
</evidence>
<dbReference type="GO" id="GO:0046873">
    <property type="term" value="F:metal ion transmembrane transporter activity"/>
    <property type="evidence" value="ECO:0007669"/>
    <property type="project" value="InterPro"/>
</dbReference>
<feature type="transmembrane region" description="Helical" evidence="6">
    <location>
        <begin position="286"/>
        <end position="306"/>
    </location>
</feature>
<dbReference type="OrthoDB" id="9803416at2"/>
<comment type="similarity">
    <text evidence="2">Belongs to the CorA metal ion transporter (MIT) (TC 1.A.35) family.</text>
</comment>
<dbReference type="PANTHER" id="PTHR47891">
    <property type="entry name" value="TRANSPORTER-RELATED"/>
    <property type="match status" value="1"/>
</dbReference>
<organism evidence="7 8">
    <name type="scientific">Marininema mesophilum</name>
    <dbReference type="NCBI Taxonomy" id="1048340"/>
    <lineage>
        <taxon>Bacteria</taxon>
        <taxon>Bacillati</taxon>
        <taxon>Bacillota</taxon>
        <taxon>Bacilli</taxon>
        <taxon>Bacillales</taxon>
        <taxon>Thermoactinomycetaceae</taxon>
        <taxon>Marininema</taxon>
    </lineage>
</organism>
<dbReference type="Pfam" id="PF01544">
    <property type="entry name" value="CorA"/>
    <property type="match status" value="1"/>
</dbReference>
<keyword evidence="8" id="KW-1185">Reference proteome</keyword>
<dbReference type="EMBL" id="FNNQ01000011">
    <property type="protein sequence ID" value="SDX18206.1"/>
    <property type="molecule type" value="Genomic_DNA"/>
</dbReference>
<dbReference type="InterPro" id="IPR045863">
    <property type="entry name" value="CorA_TM1_TM2"/>
</dbReference>
<dbReference type="InterPro" id="IPR047199">
    <property type="entry name" value="CorA-like"/>
</dbReference>
<dbReference type="STRING" id="1048340.SAMN05444487_111117"/>
<feature type="transmembrane region" description="Helical" evidence="6">
    <location>
        <begin position="254"/>
        <end position="274"/>
    </location>
</feature>
<proteinExistence type="inferred from homology"/>
<dbReference type="AlphaFoldDB" id="A0A1H2ZLJ5"/>
<keyword evidence="3 6" id="KW-0812">Transmembrane</keyword>
<dbReference type="Gene3D" id="1.20.58.340">
    <property type="entry name" value="Magnesium transport protein CorA, transmembrane region"/>
    <property type="match status" value="2"/>
</dbReference>
<dbReference type="GO" id="GO:0016020">
    <property type="term" value="C:membrane"/>
    <property type="evidence" value="ECO:0007669"/>
    <property type="project" value="UniProtKB-SubCell"/>
</dbReference>
<evidence type="ECO:0000256" key="1">
    <source>
        <dbReference type="ARBA" id="ARBA00004141"/>
    </source>
</evidence>
<evidence type="ECO:0000256" key="2">
    <source>
        <dbReference type="ARBA" id="ARBA00009765"/>
    </source>
</evidence>
<dbReference type="RefSeq" id="WP_091741077.1">
    <property type="nucleotide sequence ID" value="NZ_FNNQ01000011.1"/>
</dbReference>
<evidence type="ECO:0000256" key="3">
    <source>
        <dbReference type="ARBA" id="ARBA00022692"/>
    </source>
</evidence>
<evidence type="ECO:0000313" key="8">
    <source>
        <dbReference type="Proteomes" id="UP000198534"/>
    </source>
</evidence>
<dbReference type="InterPro" id="IPR045861">
    <property type="entry name" value="CorA_cytoplasmic_dom"/>
</dbReference>